<evidence type="ECO:0000313" key="14">
    <source>
        <dbReference type="Proteomes" id="UP000636960"/>
    </source>
</evidence>
<evidence type="ECO:0000256" key="3">
    <source>
        <dbReference type="ARBA" id="ARBA00006206"/>
    </source>
</evidence>
<evidence type="ECO:0000256" key="4">
    <source>
        <dbReference type="ARBA" id="ARBA00013185"/>
    </source>
</evidence>
<dbReference type="GO" id="GO:0033499">
    <property type="term" value="P:galactose catabolic process via UDP-galactose, Leloir pathway"/>
    <property type="evidence" value="ECO:0007669"/>
    <property type="project" value="TreeGrafter"/>
</dbReference>
<dbReference type="PROSITE" id="PS00545">
    <property type="entry name" value="ALDOSE_1_EPIMERASE"/>
    <property type="match status" value="1"/>
</dbReference>
<dbReference type="GO" id="GO:0030246">
    <property type="term" value="F:carbohydrate binding"/>
    <property type="evidence" value="ECO:0007669"/>
    <property type="project" value="InterPro"/>
</dbReference>
<organism evidence="13 14">
    <name type="scientific">Paractinoplanes rishiriensis</name>
    <dbReference type="NCBI Taxonomy" id="1050105"/>
    <lineage>
        <taxon>Bacteria</taxon>
        <taxon>Bacillati</taxon>
        <taxon>Actinomycetota</taxon>
        <taxon>Actinomycetes</taxon>
        <taxon>Micromonosporales</taxon>
        <taxon>Micromonosporaceae</taxon>
        <taxon>Paractinoplanes</taxon>
    </lineage>
</organism>
<dbReference type="RefSeq" id="WP_239162580.1">
    <property type="nucleotide sequence ID" value="NZ_BOMV01000012.1"/>
</dbReference>
<feature type="binding site" evidence="11">
    <location>
        <begin position="207"/>
        <end position="209"/>
    </location>
    <ligand>
        <name>beta-D-galactose</name>
        <dbReference type="ChEBI" id="CHEBI:27667"/>
    </ligand>
</feature>
<dbReference type="SUPFAM" id="SSF74650">
    <property type="entry name" value="Galactose mutarotase-like"/>
    <property type="match status" value="1"/>
</dbReference>
<comment type="caution">
    <text evidence="13">The sequence shown here is derived from an EMBL/GenBank/DDBJ whole genome shotgun (WGS) entry which is preliminary data.</text>
</comment>
<dbReference type="Proteomes" id="UP000636960">
    <property type="component" value="Unassembled WGS sequence"/>
</dbReference>
<feature type="active site" description="Proton acceptor" evidence="9">
    <location>
        <position position="347"/>
    </location>
</feature>
<name>A0A919JVW5_9ACTN</name>
<dbReference type="EMBL" id="BOMV01000012">
    <property type="protein sequence ID" value="GIE94234.1"/>
    <property type="molecule type" value="Genomic_DNA"/>
</dbReference>
<dbReference type="InterPro" id="IPR047215">
    <property type="entry name" value="Galactose_mutarotase-like"/>
</dbReference>
<evidence type="ECO:0000256" key="11">
    <source>
        <dbReference type="PIRSR" id="PIRSR005096-3"/>
    </source>
</evidence>
<comment type="pathway">
    <text evidence="2 8">Carbohydrate metabolism; hexose metabolism.</text>
</comment>
<feature type="signal peptide" evidence="12">
    <location>
        <begin position="1"/>
        <end position="24"/>
    </location>
</feature>
<evidence type="ECO:0000256" key="7">
    <source>
        <dbReference type="ARBA" id="ARBA00023277"/>
    </source>
</evidence>
<evidence type="ECO:0000313" key="13">
    <source>
        <dbReference type="EMBL" id="GIE94234.1"/>
    </source>
</evidence>
<dbReference type="InterPro" id="IPR018052">
    <property type="entry name" value="Ald1_epimerase_CS"/>
</dbReference>
<evidence type="ECO:0000256" key="10">
    <source>
        <dbReference type="PIRSR" id="PIRSR005096-2"/>
    </source>
</evidence>
<dbReference type="Pfam" id="PF01263">
    <property type="entry name" value="Aldose_epim"/>
    <property type="match status" value="1"/>
</dbReference>
<dbReference type="PANTHER" id="PTHR10091">
    <property type="entry name" value="ALDOSE-1-EPIMERASE"/>
    <property type="match status" value="1"/>
</dbReference>
<dbReference type="InterPro" id="IPR015443">
    <property type="entry name" value="Aldose_1-epimerase"/>
</dbReference>
<dbReference type="AlphaFoldDB" id="A0A919JVW5"/>
<evidence type="ECO:0000256" key="8">
    <source>
        <dbReference type="PIRNR" id="PIRNR005096"/>
    </source>
</evidence>
<dbReference type="NCBIfam" id="NF008277">
    <property type="entry name" value="PRK11055.1"/>
    <property type="match status" value="1"/>
</dbReference>
<dbReference type="Gene3D" id="2.70.98.10">
    <property type="match status" value="1"/>
</dbReference>
<dbReference type="CDD" id="cd09019">
    <property type="entry name" value="galactose_mutarotase_like"/>
    <property type="match status" value="1"/>
</dbReference>
<sequence>MIRLGAVALIVAGMGVASSATSQAGGKATITREAGWGTTAGGESVDRYVLTAGQIRVRILTYGGILQTIEMPDRHGKRANVALGFRNLADYETKSPYFGCITGRYANRIALGRFTLDGVTYQLPINNDPNSLHGGTVGFDKHVWAATPMRTADGVALRLTFTSPDGDQGYPGELRSTVTYTLTVNGDIRMDYTATTSKPTVVNLTNHAYWNLAGEGAGTIDGHKLYMNASRYTPVDATLIPIGSLDRVAGTPMDFRTPTAIGARNRAGFEQLVIGRGYDHNWVLDRRDSTFTKLEVAARATDPSSGRQLTVLTTEPGLQFYGGNFLDGTLVGTSGRMYRQGDGFALETQHFPDSPNHANFPSTVLRPGQTYRTTTIYRLGVAR</sequence>
<evidence type="ECO:0000256" key="9">
    <source>
        <dbReference type="PIRSR" id="PIRSR005096-1"/>
    </source>
</evidence>
<reference evidence="13" key="1">
    <citation type="submission" date="2021-01" db="EMBL/GenBank/DDBJ databases">
        <title>Whole genome shotgun sequence of Actinoplanes rishiriensis NBRC 108556.</title>
        <authorList>
            <person name="Komaki H."/>
            <person name="Tamura T."/>
        </authorList>
    </citation>
    <scope>NUCLEOTIDE SEQUENCE</scope>
    <source>
        <strain evidence="13">NBRC 108556</strain>
    </source>
</reference>
<evidence type="ECO:0000256" key="12">
    <source>
        <dbReference type="SAM" id="SignalP"/>
    </source>
</evidence>
<comment type="catalytic activity">
    <reaction evidence="1 8">
        <text>alpha-D-glucose = beta-D-glucose</text>
        <dbReference type="Rhea" id="RHEA:10264"/>
        <dbReference type="ChEBI" id="CHEBI:15903"/>
        <dbReference type="ChEBI" id="CHEBI:17925"/>
        <dbReference type="EC" id="5.1.3.3"/>
    </reaction>
</comment>
<evidence type="ECO:0000256" key="5">
    <source>
        <dbReference type="ARBA" id="ARBA00014165"/>
    </source>
</evidence>
<dbReference type="PANTHER" id="PTHR10091:SF0">
    <property type="entry name" value="GALACTOSE MUTAROTASE"/>
    <property type="match status" value="1"/>
</dbReference>
<evidence type="ECO:0000256" key="1">
    <source>
        <dbReference type="ARBA" id="ARBA00001614"/>
    </source>
</evidence>
<feature type="chain" id="PRO_5039015956" description="Aldose 1-epimerase" evidence="12">
    <location>
        <begin position="25"/>
        <end position="383"/>
    </location>
</feature>
<dbReference type="GO" id="GO:0006006">
    <property type="term" value="P:glucose metabolic process"/>
    <property type="evidence" value="ECO:0007669"/>
    <property type="project" value="TreeGrafter"/>
</dbReference>
<evidence type="ECO:0000256" key="6">
    <source>
        <dbReference type="ARBA" id="ARBA00023235"/>
    </source>
</evidence>
<feature type="binding site" evidence="11">
    <location>
        <begin position="107"/>
        <end position="108"/>
    </location>
    <ligand>
        <name>beta-D-galactose</name>
        <dbReference type="ChEBI" id="CHEBI:27667"/>
    </ligand>
</feature>
<dbReference type="InterPro" id="IPR011013">
    <property type="entry name" value="Gal_mutarotase_sf_dom"/>
</dbReference>
<feature type="active site" description="Proton donor" evidence="9">
    <location>
        <position position="207"/>
    </location>
</feature>
<dbReference type="InterPro" id="IPR008183">
    <property type="entry name" value="Aldose_1/G6P_1-epimerase"/>
</dbReference>
<dbReference type="GO" id="GO:0004034">
    <property type="term" value="F:aldose 1-epimerase activity"/>
    <property type="evidence" value="ECO:0007669"/>
    <property type="project" value="UniProtKB-EC"/>
</dbReference>
<dbReference type="InterPro" id="IPR014718">
    <property type="entry name" value="GH-type_carb-bd"/>
</dbReference>
<proteinExistence type="inferred from homology"/>
<dbReference type="EC" id="5.1.3.3" evidence="4 8"/>
<comment type="similarity">
    <text evidence="3 8">Belongs to the aldose epimerase family.</text>
</comment>
<dbReference type="GO" id="GO:0005737">
    <property type="term" value="C:cytoplasm"/>
    <property type="evidence" value="ECO:0007669"/>
    <property type="project" value="TreeGrafter"/>
</dbReference>
<keyword evidence="7 8" id="KW-0119">Carbohydrate metabolism</keyword>
<keyword evidence="12" id="KW-0732">Signal</keyword>
<keyword evidence="14" id="KW-1185">Reference proteome</keyword>
<dbReference type="PIRSF" id="PIRSF005096">
    <property type="entry name" value="GALM"/>
    <property type="match status" value="1"/>
</dbReference>
<feature type="binding site" evidence="10">
    <location>
        <position position="279"/>
    </location>
    <ligand>
        <name>beta-D-galactose</name>
        <dbReference type="ChEBI" id="CHEBI:27667"/>
    </ligand>
</feature>
<accession>A0A919JVW5</accession>
<evidence type="ECO:0000256" key="2">
    <source>
        <dbReference type="ARBA" id="ARBA00005028"/>
    </source>
</evidence>
<keyword evidence="6 8" id="KW-0413">Isomerase</keyword>
<gene>
    <name evidence="13" type="ORF">Ari01nite_16990</name>
</gene>
<protein>
    <recommendedName>
        <fullName evidence="5 8">Aldose 1-epimerase</fullName>
        <ecNumber evidence="4 8">5.1.3.3</ecNumber>
    </recommendedName>
</protein>